<dbReference type="GO" id="GO:0005615">
    <property type="term" value="C:extracellular space"/>
    <property type="evidence" value="ECO:0007669"/>
    <property type="project" value="TreeGrafter"/>
</dbReference>
<keyword evidence="6 12" id="KW-0378">Hydrolase</keyword>
<dbReference type="GO" id="GO:0008270">
    <property type="term" value="F:zinc ion binding"/>
    <property type="evidence" value="ECO:0007669"/>
    <property type="project" value="UniProtKB-UniRule"/>
</dbReference>
<evidence type="ECO:0000256" key="12">
    <source>
        <dbReference type="RuleBase" id="RU364040"/>
    </source>
</evidence>
<evidence type="ECO:0000259" key="15">
    <source>
        <dbReference type="Pfam" id="PF17900"/>
    </source>
</evidence>
<dbReference type="InterPro" id="IPR027268">
    <property type="entry name" value="Peptidase_M4/M1_CTD_sf"/>
</dbReference>
<dbReference type="Pfam" id="PF17900">
    <property type="entry name" value="Peptidase_M1_N"/>
    <property type="match status" value="1"/>
</dbReference>
<dbReference type="InterPro" id="IPR034016">
    <property type="entry name" value="M1_APN-typ"/>
</dbReference>
<comment type="similarity">
    <text evidence="2 12">Belongs to the peptidase M1 family.</text>
</comment>
<comment type="subcellular location">
    <subcellularLocation>
        <location evidence="1">Cell membrane</location>
        <topology evidence="1">Lipid-anchor</topology>
        <topology evidence="1">GPI-anchor</topology>
    </subcellularLocation>
</comment>
<evidence type="ECO:0000256" key="1">
    <source>
        <dbReference type="ARBA" id="ARBA00004609"/>
    </source>
</evidence>
<dbReference type="CDD" id="cd09601">
    <property type="entry name" value="M1_APN-Q_like"/>
    <property type="match status" value="1"/>
</dbReference>
<dbReference type="InterPro" id="IPR001930">
    <property type="entry name" value="Peptidase_M1"/>
</dbReference>
<keyword evidence="17" id="KW-1185">Reference proteome</keyword>
<keyword evidence="8 12" id="KW-0482">Metalloprotease</keyword>
<dbReference type="FunFam" id="1.10.390.10:FF:000001">
    <property type="entry name" value="Aminopeptidase"/>
    <property type="match status" value="1"/>
</dbReference>
<dbReference type="SUPFAM" id="SSF55486">
    <property type="entry name" value="Metalloproteases ('zincins'), catalytic domain"/>
    <property type="match status" value="1"/>
</dbReference>
<dbReference type="Gene3D" id="1.25.50.20">
    <property type="match status" value="1"/>
</dbReference>
<dbReference type="Gene3D" id="1.10.390.10">
    <property type="entry name" value="Neutral Protease Domain 2"/>
    <property type="match status" value="1"/>
</dbReference>
<evidence type="ECO:0000313" key="17">
    <source>
        <dbReference type="Proteomes" id="UP001187531"/>
    </source>
</evidence>
<dbReference type="Proteomes" id="UP001187531">
    <property type="component" value="Unassembled WGS sequence"/>
</dbReference>
<accession>A0AA88I628</accession>
<feature type="domain" description="Aminopeptidase N-like N-terminal" evidence="15">
    <location>
        <begin position="14"/>
        <end position="199"/>
    </location>
</feature>
<dbReference type="Gene3D" id="2.60.40.1730">
    <property type="entry name" value="tricorn interacting facor f3 domain"/>
    <property type="match status" value="1"/>
</dbReference>
<feature type="domain" description="Peptidase M1 membrane alanine aminopeptidase" evidence="13">
    <location>
        <begin position="234"/>
        <end position="451"/>
    </location>
</feature>
<dbReference type="GO" id="GO:0042277">
    <property type="term" value="F:peptide binding"/>
    <property type="evidence" value="ECO:0007669"/>
    <property type="project" value="TreeGrafter"/>
</dbReference>
<feature type="binding site" evidence="10">
    <location>
        <position position="306"/>
    </location>
    <ligand>
        <name>Zn(2+)</name>
        <dbReference type="ChEBI" id="CHEBI:29105"/>
        <note>catalytic</note>
    </ligand>
</feature>
<evidence type="ECO:0000259" key="13">
    <source>
        <dbReference type="Pfam" id="PF01433"/>
    </source>
</evidence>
<reference evidence="16" key="1">
    <citation type="submission" date="2023-07" db="EMBL/GenBank/DDBJ databases">
        <title>Chromosome-level genome assembly of Artemia franciscana.</title>
        <authorList>
            <person name="Jo E."/>
        </authorList>
    </citation>
    <scope>NUCLEOTIDE SEQUENCE</scope>
    <source>
        <tissue evidence="16">Whole body</tissue>
    </source>
</reference>
<dbReference type="Pfam" id="PF11838">
    <property type="entry name" value="ERAP1_C"/>
    <property type="match status" value="1"/>
</dbReference>
<proteinExistence type="inferred from homology"/>
<protein>
    <recommendedName>
        <fullName evidence="12">Aminopeptidase</fullName>
        <ecNumber evidence="12">3.4.11.-</ecNumber>
    </recommendedName>
</protein>
<dbReference type="FunFam" id="2.60.40.1730:FF:000002">
    <property type="entry name" value="Aminopeptidase"/>
    <property type="match status" value="1"/>
</dbReference>
<dbReference type="InterPro" id="IPR042097">
    <property type="entry name" value="Aminopeptidase_N-like_N_sf"/>
</dbReference>
<keyword evidence="4 12" id="KW-0645">Protease</keyword>
<sequence>MKATFSRLPVALRPINYVLKLKPHIKTFQFTGSESIEVEVCKSTTSVVLNSVNLDLKEATIKVEDHDIIKACNIVPSEELETVTIHFPRDIPRGKGYLNIEYIGEIGEQMKGWYRAKYTISEGEERYACSTMFEPSDARRCFPCWDEPAHKATFDITLIVPKDRTAISNMPIASEKNIEGSPELREVVFERTPIMSTYLVAFFVGELDHIRDTTEMGRLIRVFTPKGLQEHGKFALNAAVKSLTFFEKYFDVPYPLPKVDLVPVPDFQSGAMENWGMVTFREDCMLVDPENSSTSRKQWIAIIVAHELAHQWFGNLVTMEWWTHLWLNEGYASFSEYLCVDSVFPEYEIWTQFVTDTTFGAFSLDSMKNSHPIEVPVNSPSEVDEIFDEISYNKGASVIRMLHSYIGDDDFRKGMKLYLERHIYKNTFTEDLWEALGEACGKPVRDVMSTWTSQVGFPVITIHATEDGDSLRLKLHQQRFLLDGTIDAKPTWMVPIDAISSQCVQKPCLSVMLSKKEDEYVVEKGKNLGWFKLNPGQIGFYIVKYPDELLLKFQPAIKDKSLPPIDRLGLVHDLFLLIQAGQTTAVDLLKLLPSFIDEDAYVVWNCISGILGKLNLLLDYTDSQSLFQKYVRNLMAKIWADVGWDPKPEESHTQTLLRAIILRKLGLYGDQTVIEEAKRRFELHVSGKEKIAADIRATVFSIVVSAGGRDTFNALLKLYDEASTTEEKNRIGNSFGKSKDPAILRDVIDFAESDRVRKQDSVRIFCSVAVSKVGREIAWQYYKDNHLELVKKHPGVFHIGELIQSVTCNFATIEQAEEVENFLTVNNEHGVDMKVKQAVESIKLNSNLLRRDADKIHEFLLANVKV</sequence>
<feature type="active site" description="Proton acceptor" evidence="9">
    <location>
        <position position="307"/>
    </location>
</feature>
<dbReference type="GO" id="GO:0006508">
    <property type="term" value="P:proteolysis"/>
    <property type="evidence" value="ECO:0007669"/>
    <property type="project" value="UniProtKB-KW"/>
</dbReference>
<evidence type="ECO:0000256" key="8">
    <source>
        <dbReference type="ARBA" id="ARBA00023049"/>
    </source>
</evidence>
<dbReference type="InterPro" id="IPR024571">
    <property type="entry name" value="ERAP1-like_C_dom"/>
</dbReference>
<dbReference type="AlphaFoldDB" id="A0AA88I628"/>
<dbReference type="Gene3D" id="2.60.40.1910">
    <property type="match status" value="1"/>
</dbReference>
<evidence type="ECO:0000313" key="16">
    <source>
        <dbReference type="EMBL" id="KAK2722014.1"/>
    </source>
</evidence>
<keyword evidence="7 10" id="KW-0862">Zinc</keyword>
<evidence type="ECO:0000256" key="5">
    <source>
        <dbReference type="ARBA" id="ARBA00022723"/>
    </source>
</evidence>
<name>A0AA88I628_ARTSF</name>
<evidence type="ECO:0000256" key="7">
    <source>
        <dbReference type="ARBA" id="ARBA00022833"/>
    </source>
</evidence>
<evidence type="ECO:0000256" key="2">
    <source>
        <dbReference type="ARBA" id="ARBA00010136"/>
    </source>
</evidence>
<dbReference type="FunFam" id="1.25.50.20:FF:000002">
    <property type="entry name" value="Aminopeptidase"/>
    <property type="match status" value="1"/>
</dbReference>
<dbReference type="EMBL" id="JAVRJZ010000005">
    <property type="protein sequence ID" value="KAK2722014.1"/>
    <property type="molecule type" value="Genomic_DNA"/>
</dbReference>
<evidence type="ECO:0000256" key="10">
    <source>
        <dbReference type="PIRSR" id="PIRSR634016-3"/>
    </source>
</evidence>
<dbReference type="SUPFAM" id="SSF63737">
    <property type="entry name" value="Leukotriene A4 hydrolase N-terminal domain"/>
    <property type="match status" value="1"/>
</dbReference>
<comment type="cofactor">
    <cofactor evidence="10 12">
        <name>Zn(2+)</name>
        <dbReference type="ChEBI" id="CHEBI:29105"/>
    </cofactor>
    <text evidence="10 12">Binds 1 zinc ion per subunit.</text>
</comment>
<evidence type="ECO:0000259" key="14">
    <source>
        <dbReference type="Pfam" id="PF11838"/>
    </source>
</evidence>
<feature type="binding site" evidence="10">
    <location>
        <position position="310"/>
    </location>
    <ligand>
        <name>Zn(2+)</name>
        <dbReference type="ChEBI" id="CHEBI:29105"/>
        <note>catalytic</note>
    </ligand>
</feature>
<dbReference type="EC" id="3.4.11.-" evidence="12"/>
<dbReference type="PANTHER" id="PTHR11533">
    <property type="entry name" value="PROTEASE M1 ZINC METALLOPROTEASE"/>
    <property type="match status" value="1"/>
</dbReference>
<feature type="domain" description="ERAP1-like C-terminal" evidence="14">
    <location>
        <begin position="530"/>
        <end position="843"/>
    </location>
</feature>
<dbReference type="GO" id="GO:0043171">
    <property type="term" value="P:peptide catabolic process"/>
    <property type="evidence" value="ECO:0007669"/>
    <property type="project" value="TreeGrafter"/>
</dbReference>
<keyword evidence="3 12" id="KW-0031">Aminopeptidase</keyword>
<dbReference type="InterPro" id="IPR050344">
    <property type="entry name" value="Peptidase_M1_aminopeptidases"/>
</dbReference>
<comment type="caution">
    <text evidence="16">The sequence shown here is derived from an EMBL/GenBank/DDBJ whole genome shotgun (WGS) entry which is preliminary data.</text>
</comment>
<dbReference type="PRINTS" id="PR00756">
    <property type="entry name" value="ALADIPTASE"/>
</dbReference>
<organism evidence="16 17">
    <name type="scientific">Artemia franciscana</name>
    <name type="common">Brine shrimp</name>
    <name type="synonym">Artemia sanfranciscana</name>
    <dbReference type="NCBI Taxonomy" id="6661"/>
    <lineage>
        <taxon>Eukaryota</taxon>
        <taxon>Metazoa</taxon>
        <taxon>Ecdysozoa</taxon>
        <taxon>Arthropoda</taxon>
        <taxon>Crustacea</taxon>
        <taxon>Branchiopoda</taxon>
        <taxon>Anostraca</taxon>
        <taxon>Artemiidae</taxon>
        <taxon>Artemia</taxon>
    </lineage>
</organism>
<feature type="binding site" evidence="10">
    <location>
        <position position="329"/>
    </location>
    <ligand>
        <name>Zn(2+)</name>
        <dbReference type="ChEBI" id="CHEBI:29105"/>
        <note>catalytic</note>
    </ligand>
</feature>
<evidence type="ECO:0000256" key="3">
    <source>
        <dbReference type="ARBA" id="ARBA00022438"/>
    </source>
</evidence>
<dbReference type="PANTHER" id="PTHR11533:SF174">
    <property type="entry name" value="PUROMYCIN-SENSITIVE AMINOPEPTIDASE-RELATED"/>
    <property type="match status" value="1"/>
</dbReference>
<dbReference type="GO" id="GO:0070006">
    <property type="term" value="F:metalloaminopeptidase activity"/>
    <property type="evidence" value="ECO:0007669"/>
    <property type="project" value="TreeGrafter"/>
</dbReference>
<dbReference type="GO" id="GO:0005737">
    <property type="term" value="C:cytoplasm"/>
    <property type="evidence" value="ECO:0007669"/>
    <property type="project" value="TreeGrafter"/>
</dbReference>
<gene>
    <name evidence="16" type="ORF">QYM36_002539</name>
</gene>
<keyword evidence="5 10" id="KW-0479">Metal-binding</keyword>
<feature type="site" description="Transition state stabilizer" evidence="11">
    <location>
        <position position="392"/>
    </location>
</feature>
<dbReference type="InterPro" id="IPR045357">
    <property type="entry name" value="Aminopeptidase_N-like_N"/>
</dbReference>
<evidence type="ECO:0000256" key="4">
    <source>
        <dbReference type="ARBA" id="ARBA00022670"/>
    </source>
</evidence>
<evidence type="ECO:0000256" key="6">
    <source>
        <dbReference type="ARBA" id="ARBA00022801"/>
    </source>
</evidence>
<evidence type="ECO:0000256" key="9">
    <source>
        <dbReference type="PIRSR" id="PIRSR634016-1"/>
    </source>
</evidence>
<dbReference type="InterPro" id="IPR014782">
    <property type="entry name" value="Peptidase_M1_dom"/>
</dbReference>
<dbReference type="Pfam" id="PF01433">
    <property type="entry name" value="Peptidase_M1"/>
    <property type="match status" value="1"/>
</dbReference>
<dbReference type="GO" id="GO:0005886">
    <property type="term" value="C:plasma membrane"/>
    <property type="evidence" value="ECO:0007669"/>
    <property type="project" value="UniProtKB-SubCell"/>
</dbReference>
<evidence type="ECO:0000256" key="11">
    <source>
        <dbReference type="PIRSR" id="PIRSR634016-4"/>
    </source>
</evidence>